<organism evidence="1 2">
    <name type="scientific">Abeliophyllum distichum</name>
    <dbReference type="NCBI Taxonomy" id="126358"/>
    <lineage>
        <taxon>Eukaryota</taxon>
        <taxon>Viridiplantae</taxon>
        <taxon>Streptophyta</taxon>
        <taxon>Embryophyta</taxon>
        <taxon>Tracheophyta</taxon>
        <taxon>Spermatophyta</taxon>
        <taxon>Magnoliopsida</taxon>
        <taxon>eudicotyledons</taxon>
        <taxon>Gunneridae</taxon>
        <taxon>Pentapetalae</taxon>
        <taxon>asterids</taxon>
        <taxon>lamiids</taxon>
        <taxon>Lamiales</taxon>
        <taxon>Oleaceae</taxon>
        <taxon>Forsythieae</taxon>
        <taxon>Abeliophyllum</taxon>
    </lineage>
</organism>
<evidence type="ECO:0000313" key="2">
    <source>
        <dbReference type="Proteomes" id="UP001604336"/>
    </source>
</evidence>
<reference evidence="2" key="1">
    <citation type="submission" date="2024-07" db="EMBL/GenBank/DDBJ databases">
        <title>Two chromosome-level genome assemblies of Korean endemic species Abeliophyllum distichum and Forsythia ovata (Oleaceae).</title>
        <authorList>
            <person name="Jang H."/>
        </authorList>
    </citation>
    <scope>NUCLEOTIDE SEQUENCE [LARGE SCALE GENOMIC DNA]</scope>
</reference>
<sequence>MLQHVDHHLMHALPKEDIVGSRASPTGTRPPCRLILQWSNASLKGLSHWDSATLQHAPPMEQRLAQGPFPLGLDHLAACFSDGTTLHSRASLTRTRPPYILLLLWSNAWLKGLFHWDSTTLKLTHPMEQRFAHGPLPLGLGHLVACSSDGATLRSRASPTGT</sequence>
<gene>
    <name evidence="1" type="ORF">Adt_20854</name>
</gene>
<dbReference type="Proteomes" id="UP001604336">
    <property type="component" value="Unassembled WGS sequence"/>
</dbReference>
<accession>A0ABD1SY02</accession>
<name>A0ABD1SY02_9LAMI</name>
<proteinExistence type="predicted"/>
<evidence type="ECO:0000313" key="1">
    <source>
        <dbReference type="EMBL" id="KAL2505233.1"/>
    </source>
</evidence>
<comment type="caution">
    <text evidence="1">The sequence shown here is derived from an EMBL/GenBank/DDBJ whole genome shotgun (WGS) entry which is preliminary data.</text>
</comment>
<dbReference type="AlphaFoldDB" id="A0ABD1SY02"/>
<dbReference type="EMBL" id="JBFOLK010000006">
    <property type="protein sequence ID" value="KAL2505233.1"/>
    <property type="molecule type" value="Genomic_DNA"/>
</dbReference>
<protein>
    <submittedName>
        <fullName evidence="1">Uncharacterized protein</fullName>
    </submittedName>
</protein>
<keyword evidence="2" id="KW-1185">Reference proteome</keyword>